<dbReference type="InterPro" id="IPR023606">
    <property type="entry name" value="CoA-Trfase_III_dom_1_sf"/>
</dbReference>
<dbReference type="PANTHER" id="PTHR48207">
    <property type="entry name" value="SUCCINATE--HYDROXYMETHYLGLUTARATE COA-TRANSFERASE"/>
    <property type="match status" value="1"/>
</dbReference>
<name>A0A382RBH7_9ZZZZ</name>
<sequence length="84" mass="8971">MTTESSNDGSLPGLLEGVRVIDLTHYLSGPYCTKLMATLGADVIKVERPGTGDPIRKFGPFPKALTPSPLSDGEEPHESGAWFL</sequence>
<protein>
    <recommendedName>
        <fullName evidence="4">CoA transferase</fullName>
    </recommendedName>
</protein>
<dbReference type="GO" id="GO:0008410">
    <property type="term" value="F:CoA-transferase activity"/>
    <property type="evidence" value="ECO:0007669"/>
    <property type="project" value="TreeGrafter"/>
</dbReference>
<dbReference type="Pfam" id="PF02515">
    <property type="entry name" value="CoA_transf_3"/>
    <property type="match status" value="1"/>
</dbReference>
<feature type="non-terminal residue" evidence="3">
    <location>
        <position position="84"/>
    </location>
</feature>
<gene>
    <name evidence="3" type="ORF">METZ01_LOCUS347389</name>
</gene>
<dbReference type="Gene3D" id="3.40.50.10540">
    <property type="entry name" value="Crotonobetainyl-coa:carnitine coa-transferase, domain 1"/>
    <property type="match status" value="1"/>
</dbReference>
<dbReference type="InterPro" id="IPR003673">
    <property type="entry name" value="CoA-Trfase_fam_III"/>
</dbReference>
<feature type="region of interest" description="Disordered" evidence="2">
    <location>
        <begin position="54"/>
        <end position="84"/>
    </location>
</feature>
<accession>A0A382RBH7</accession>
<dbReference type="SUPFAM" id="SSF89796">
    <property type="entry name" value="CoA-transferase family III (CaiB/BaiF)"/>
    <property type="match status" value="1"/>
</dbReference>
<reference evidence="3" key="1">
    <citation type="submission" date="2018-05" db="EMBL/GenBank/DDBJ databases">
        <authorList>
            <person name="Lanie J.A."/>
            <person name="Ng W.-L."/>
            <person name="Kazmierczak K.M."/>
            <person name="Andrzejewski T.M."/>
            <person name="Davidsen T.M."/>
            <person name="Wayne K.J."/>
            <person name="Tettelin H."/>
            <person name="Glass J.I."/>
            <person name="Rusch D."/>
            <person name="Podicherti R."/>
            <person name="Tsui H.-C.T."/>
            <person name="Winkler M.E."/>
        </authorList>
    </citation>
    <scope>NUCLEOTIDE SEQUENCE</scope>
</reference>
<dbReference type="EMBL" id="UINC01120199">
    <property type="protein sequence ID" value="SVC94535.1"/>
    <property type="molecule type" value="Genomic_DNA"/>
</dbReference>
<evidence type="ECO:0000313" key="3">
    <source>
        <dbReference type="EMBL" id="SVC94535.1"/>
    </source>
</evidence>
<evidence type="ECO:0000256" key="1">
    <source>
        <dbReference type="ARBA" id="ARBA00022679"/>
    </source>
</evidence>
<dbReference type="AlphaFoldDB" id="A0A382RBH7"/>
<dbReference type="PANTHER" id="PTHR48207:SF3">
    <property type="entry name" value="SUCCINATE--HYDROXYMETHYLGLUTARATE COA-TRANSFERASE"/>
    <property type="match status" value="1"/>
</dbReference>
<proteinExistence type="predicted"/>
<evidence type="ECO:0008006" key="4">
    <source>
        <dbReference type="Google" id="ProtNLM"/>
    </source>
</evidence>
<dbReference type="InterPro" id="IPR050483">
    <property type="entry name" value="CoA-transferase_III_domain"/>
</dbReference>
<organism evidence="3">
    <name type="scientific">marine metagenome</name>
    <dbReference type="NCBI Taxonomy" id="408172"/>
    <lineage>
        <taxon>unclassified sequences</taxon>
        <taxon>metagenomes</taxon>
        <taxon>ecological metagenomes</taxon>
    </lineage>
</organism>
<evidence type="ECO:0000256" key="2">
    <source>
        <dbReference type="SAM" id="MobiDB-lite"/>
    </source>
</evidence>
<keyword evidence="1" id="KW-0808">Transferase</keyword>